<protein>
    <submittedName>
        <fullName evidence="1">Uncharacterized protein</fullName>
    </submittedName>
</protein>
<keyword evidence="2" id="KW-1185">Reference proteome</keyword>
<name>A0ACB5UJU7_9FIRM</name>
<dbReference type="Proteomes" id="UP001374599">
    <property type="component" value="Unassembled WGS sequence"/>
</dbReference>
<organism evidence="1 2">
    <name type="scientific">Vallitalea maricola</name>
    <dbReference type="NCBI Taxonomy" id="3074433"/>
    <lineage>
        <taxon>Bacteria</taxon>
        <taxon>Bacillati</taxon>
        <taxon>Bacillota</taxon>
        <taxon>Clostridia</taxon>
        <taxon>Lachnospirales</taxon>
        <taxon>Vallitaleaceae</taxon>
        <taxon>Vallitalea</taxon>
    </lineage>
</organism>
<evidence type="ECO:0000313" key="2">
    <source>
        <dbReference type="Proteomes" id="UP001374599"/>
    </source>
</evidence>
<accession>A0ACB5UJU7</accession>
<reference evidence="1" key="1">
    <citation type="submission" date="2023-09" db="EMBL/GenBank/DDBJ databases">
        <title>Vallitalea sediminicola and Vallitalea maricola sp. nov., anaerobic bacteria isolated from marine sediment.</title>
        <authorList>
            <person name="Hirano S."/>
            <person name="Maeda A."/>
            <person name="Terahara T."/>
            <person name="Mori K."/>
            <person name="Hamada M."/>
            <person name="Matsumoto R."/>
            <person name="Kobayashi T."/>
        </authorList>
    </citation>
    <scope>NUCLEOTIDE SEQUENCE</scope>
    <source>
        <strain evidence="1">AN17-2</strain>
    </source>
</reference>
<comment type="caution">
    <text evidence="1">The sequence shown here is derived from an EMBL/GenBank/DDBJ whole genome shotgun (WGS) entry which is preliminary data.</text>
</comment>
<dbReference type="EMBL" id="BTPU01000031">
    <property type="protein sequence ID" value="GMQ62825.1"/>
    <property type="molecule type" value="Genomic_DNA"/>
</dbReference>
<proteinExistence type="predicted"/>
<gene>
    <name evidence="1" type="ORF">AN2V17_20570</name>
</gene>
<sequence>MATPFGCIQEGIQIAGAPTDMYYIDLVSGSETLIGALTPSATYNAIGFSVVDNYIYGYDQTNNRVVRISSDATVDLLPAVPNLPIANYFVGDVDLNGYLYLYFPNANRFYVVDVNPARSTYLQLVDPANNFQLQTSNFGVAIAPRLIYDWSFNPTDGQLYAVITNDGVVRINPITGASTVLITAGLPASEYGALFYDVQGNLYAIDNFTGLVYKITTTATTATATLFSTATPSSNNDGARCPLAQLDLMSVVKSVDITSAVLGDTLTYTIVITNNSTTTSTTNVVFTDPIPNGTTYVPGSATVNGFPAVGTPATGITIGALAPGASATVQFQVDISDTTLPYPNPIPNTATVTYNEGLPIDSNTVYTRVIFPERGISFI</sequence>
<evidence type="ECO:0000313" key="1">
    <source>
        <dbReference type="EMBL" id="GMQ62825.1"/>
    </source>
</evidence>